<dbReference type="Proteomes" id="UP000234881">
    <property type="component" value="Unassembled WGS sequence"/>
</dbReference>
<comment type="caution">
    <text evidence="1">The sequence shown here is derived from an EMBL/GenBank/DDBJ whole genome shotgun (WGS) entry which is preliminary data.</text>
</comment>
<protein>
    <submittedName>
        <fullName evidence="1">Uncharacterized protein</fullName>
    </submittedName>
</protein>
<name>A0A2N5XLC3_9HYPH</name>
<organism evidence="1 2">
    <name type="scientific">Cohaesibacter celericrescens</name>
    <dbReference type="NCBI Taxonomy" id="2067669"/>
    <lineage>
        <taxon>Bacteria</taxon>
        <taxon>Pseudomonadati</taxon>
        <taxon>Pseudomonadota</taxon>
        <taxon>Alphaproteobacteria</taxon>
        <taxon>Hyphomicrobiales</taxon>
        <taxon>Cohaesibacteraceae</taxon>
    </lineage>
</organism>
<evidence type="ECO:0000313" key="1">
    <source>
        <dbReference type="EMBL" id="PLW75303.1"/>
    </source>
</evidence>
<gene>
    <name evidence="1" type="ORF">C0081_20425</name>
</gene>
<sequence>GWALAAIGTPLLWPAPQDLILKFIAHHLWDVAAEAGSATVSAETETSSAAASAEVTAVVSASGMGATRRATRAHGMPRDVAETLRDQGLLRSKGPHAPATVE</sequence>
<dbReference type="AlphaFoldDB" id="A0A2N5XLC3"/>
<dbReference type="EMBL" id="PKUQ01000053">
    <property type="protein sequence ID" value="PLW75303.1"/>
    <property type="molecule type" value="Genomic_DNA"/>
</dbReference>
<feature type="non-terminal residue" evidence="1">
    <location>
        <position position="1"/>
    </location>
</feature>
<feature type="non-terminal residue" evidence="1">
    <location>
        <position position="102"/>
    </location>
</feature>
<evidence type="ECO:0000313" key="2">
    <source>
        <dbReference type="Proteomes" id="UP000234881"/>
    </source>
</evidence>
<keyword evidence="2" id="KW-1185">Reference proteome</keyword>
<reference evidence="1 2" key="1">
    <citation type="submission" date="2018-01" db="EMBL/GenBank/DDBJ databases">
        <title>The draft genome sequence of Cohaesibacter sp. H1304.</title>
        <authorList>
            <person name="Wang N.-N."/>
            <person name="Du Z.-J."/>
        </authorList>
    </citation>
    <scope>NUCLEOTIDE SEQUENCE [LARGE SCALE GENOMIC DNA]</scope>
    <source>
        <strain evidence="1 2">H1304</strain>
    </source>
</reference>
<accession>A0A2N5XLC3</accession>
<proteinExistence type="predicted"/>